<keyword evidence="1" id="KW-0238">DNA-binding</keyword>
<dbReference type="PANTHER" id="PTHR46797">
    <property type="entry name" value="HTH-TYPE TRANSCRIPTIONAL REGULATOR"/>
    <property type="match status" value="1"/>
</dbReference>
<dbReference type="Pfam" id="PF07883">
    <property type="entry name" value="Cupin_2"/>
    <property type="match status" value="1"/>
</dbReference>
<evidence type="ECO:0000256" key="1">
    <source>
        <dbReference type="ARBA" id="ARBA00023125"/>
    </source>
</evidence>
<dbReference type="InterPro" id="IPR010982">
    <property type="entry name" value="Lambda_DNA-bd_dom_sf"/>
</dbReference>
<comment type="caution">
    <text evidence="3">The sequence shown here is derived from an EMBL/GenBank/DDBJ whole genome shotgun (WGS) entry which is preliminary data.</text>
</comment>
<accession>A0ABP7G1Z0</accession>
<sequence length="176" mass="18835">MRASRQAQSLTIAQVAQATGLNSGFLSRIERDETSPSVATLVSLCEVLSLSIGSLFEEIDTDVVHLADAPRINLGGRGASERLITPRTQSRVQCVRSSLAEGADGGTELYTINCDVEVLHVITGQITLVFSTHDVTLDTGDTLTFNGHEPHTWRNTAADVTEVVWTIVPAAWSGSS</sequence>
<dbReference type="CDD" id="cd02209">
    <property type="entry name" value="cupin_XRE_C"/>
    <property type="match status" value="1"/>
</dbReference>
<keyword evidence="4" id="KW-1185">Reference proteome</keyword>
<dbReference type="Pfam" id="PF01381">
    <property type="entry name" value="HTH_3"/>
    <property type="match status" value="1"/>
</dbReference>
<dbReference type="PANTHER" id="PTHR46797:SF1">
    <property type="entry name" value="METHYLPHOSPHONATE SYNTHASE"/>
    <property type="match status" value="1"/>
</dbReference>
<dbReference type="Gene3D" id="2.60.120.10">
    <property type="entry name" value="Jelly Rolls"/>
    <property type="match status" value="1"/>
</dbReference>
<dbReference type="InterPro" id="IPR050807">
    <property type="entry name" value="TransReg_Diox_bact_type"/>
</dbReference>
<dbReference type="EMBL" id="BAABAF010000001">
    <property type="protein sequence ID" value="GAA3754161.1"/>
    <property type="molecule type" value="Genomic_DNA"/>
</dbReference>
<dbReference type="InterPro" id="IPR013096">
    <property type="entry name" value="Cupin_2"/>
</dbReference>
<dbReference type="Proteomes" id="UP001500540">
    <property type="component" value="Unassembled WGS sequence"/>
</dbReference>
<dbReference type="SMART" id="SM00530">
    <property type="entry name" value="HTH_XRE"/>
    <property type="match status" value="1"/>
</dbReference>
<proteinExistence type="predicted"/>
<protein>
    <submittedName>
        <fullName evidence="3">Helix-turn-helix domain-containing protein</fullName>
    </submittedName>
</protein>
<dbReference type="Gene3D" id="1.10.260.40">
    <property type="entry name" value="lambda repressor-like DNA-binding domains"/>
    <property type="match status" value="1"/>
</dbReference>
<dbReference type="InterPro" id="IPR001387">
    <property type="entry name" value="Cro/C1-type_HTH"/>
</dbReference>
<evidence type="ECO:0000259" key="2">
    <source>
        <dbReference type="PROSITE" id="PS50943"/>
    </source>
</evidence>
<dbReference type="CDD" id="cd00093">
    <property type="entry name" value="HTH_XRE"/>
    <property type="match status" value="1"/>
</dbReference>
<evidence type="ECO:0000313" key="4">
    <source>
        <dbReference type="Proteomes" id="UP001500540"/>
    </source>
</evidence>
<dbReference type="SUPFAM" id="SSF47413">
    <property type="entry name" value="lambda repressor-like DNA-binding domains"/>
    <property type="match status" value="1"/>
</dbReference>
<dbReference type="SUPFAM" id="SSF51182">
    <property type="entry name" value="RmlC-like cupins"/>
    <property type="match status" value="1"/>
</dbReference>
<evidence type="ECO:0000313" key="3">
    <source>
        <dbReference type="EMBL" id="GAA3754161.1"/>
    </source>
</evidence>
<dbReference type="InterPro" id="IPR011051">
    <property type="entry name" value="RmlC_Cupin_sf"/>
</dbReference>
<gene>
    <name evidence="3" type="ORF">GCM10022240_03850</name>
</gene>
<name>A0ABP7G1Z0_9MICO</name>
<feature type="domain" description="HTH cro/C1-type" evidence="2">
    <location>
        <begin position="1"/>
        <end position="55"/>
    </location>
</feature>
<reference evidence="4" key="1">
    <citation type="journal article" date="2019" name="Int. J. Syst. Evol. Microbiol.">
        <title>The Global Catalogue of Microorganisms (GCM) 10K type strain sequencing project: providing services to taxonomists for standard genome sequencing and annotation.</title>
        <authorList>
            <consortium name="The Broad Institute Genomics Platform"/>
            <consortium name="The Broad Institute Genome Sequencing Center for Infectious Disease"/>
            <person name="Wu L."/>
            <person name="Ma J."/>
        </authorList>
    </citation>
    <scope>NUCLEOTIDE SEQUENCE [LARGE SCALE GENOMIC DNA]</scope>
    <source>
        <strain evidence="4">JCM 16950</strain>
    </source>
</reference>
<organism evidence="3 4">
    <name type="scientific">Microbacterium kribbense</name>
    <dbReference type="NCBI Taxonomy" id="433645"/>
    <lineage>
        <taxon>Bacteria</taxon>
        <taxon>Bacillati</taxon>
        <taxon>Actinomycetota</taxon>
        <taxon>Actinomycetes</taxon>
        <taxon>Micrococcales</taxon>
        <taxon>Microbacteriaceae</taxon>
        <taxon>Microbacterium</taxon>
    </lineage>
</organism>
<dbReference type="PROSITE" id="PS50943">
    <property type="entry name" value="HTH_CROC1"/>
    <property type="match status" value="1"/>
</dbReference>
<dbReference type="InterPro" id="IPR014710">
    <property type="entry name" value="RmlC-like_jellyroll"/>
</dbReference>